<dbReference type="SUPFAM" id="SSF49785">
    <property type="entry name" value="Galactose-binding domain-like"/>
    <property type="match status" value="1"/>
</dbReference>
<dbReference type="Gene3D" id="2.60.120.260">
    <property type="entry name" value="Galactose-binding domain-like"/>
    <property type="match status" value="1"/>
</dbReference>
<gene>
    <name evidence="1" type="ORF">JNB19_06125</name>
</gene>
<comment type="caution">
    <text evidence="1">The sequence shown here is derived from an EMBL/GenBank/DDBJ whole genome shotgun (WGS) entry which is preliminary data.</text>
</comment>
<protein>
    <submittedName>
        <fullName evidence="1">DUF1735 domain-containing protein</fullName>
    </submittedName>
</protein>
<name>A0ABS1YV95_9FLAO</name>
<dbReference type="RefSeq" id="WP_203093776.1">
    <property type="nucleotide sequence ID" value="NZ_JAESPH010000009.1"/>
</dbReference>
<sequence length="466" mass="52448">MYKKLKKTIIFFIAGILLSCGKEDISIQKNDSTTWEIDKSIVDDDIRTRIGYDPREQQAYFYKTEADLPMFSFADLTVKGINTAVAELKLTQKTTQDTKISLVYDAASYEKIRENYSGYELGTPNLVQLTQSEIFVPKGGNVAKFEFTSLNDKDFNKKVILPFKLKIEGDKAKILKGSDIFVVKVFPKEALITIDSPSLNRVVTLDAATDALSVDFKDMTFTIKSDTKISEDISLGLIRDEAYTSRDLAPIGTETTIEKVPFKNLTTAKFTFKFNNLNLIGRVGRYTIPLKLVAYDANGGVHTLANIKPKVFITTQLVYPKNNIETSNSLTIPSGNKITGVTGDFQQFFNFDKEGFGNMLDGDETTFARFASADYLPEKLGFTFGENKKLKTIRLKVDASSPIKTMVVYTGADEQVLGYLTFNASTNWYVITFKKAITIADIYLAQFGNDKEENQFKIYEVEFYEQ</sequence>
<evidence type="ECO:0000313" key="1">
    <source>
        <dbReference type="EMBL" id="MBM0650334.1"/>
    </source>
</evidence>
<dbReference type="EMBL" id="JAEUAH010000006">
    <property type="protein sequence ID" value="MBM0650334.1"/>
    <property type="molecule type" value="Genomic_DNA"/>
</dbReference>
<evidence type="ECO:0000313" key="2">
    <source>
        <dbReference type="Proteomes" id="UP000603506"/>
    </source>
</evidence>
<keyword evidence="2" id="KW-1185">Reference proteome</keyword>
<proteinExistence type="predicted"/>
<reference evidence="1 2" key="1">
    <citation type="submission" date="2021-01" db="EMBL/GenBank/DDBJ databases">
        <title>Evidence that Capnocytophaga endodontalis is a later homotypic synonym for Capnocytophaga genospecies AHN8471, and request for opinion on proposed recognition of strain AHN8471 as type strain of the species.</title>
        <authorList>
            <person name="Nicholson A.C."/>
            <person name="Hopper C.L."/>
            <person name="Gulvik C.A."/>
            <person name="Mcquiston J.R."/>
            <person name="Lau E.F."/>
        </authorList>
    </citation>
    <scope>NUCLEOTIDE SEQUENCE [LARGE SCALE GENOMIC DNA]</scope>
    <source>
        <strain evidence="1 2">AHN9576</strain>
    </source>
</reference>
<dbReference type="PROSITE" id="PS51257">
    <property type="entry name" value="PROKAR_LIPOPROTEIN"/>
    <property type="match status" value="1"/>
</dbReference>
<accession>A0ABS1YV95</accession>
<organism evidence="1 2">
    <name type="scientific">Capnocytophaga genosp. AHN8471</name>
    <dbReference type="NCBI Taxonomy" id="327574"/>
    <lineage>
        <taxon>Bacteria</taxon>
        <taxon>Pseudomonadati</taxon>
        <taxon>Bacteroidota</taxon>
        <taxon>Flavobacteriia</taxon>
        <taxon>Flavobacteriales</taxon>
        <taxon>Flavobacteriaceae</taxon>
        <taxon>Capnocytophaga</taxon>
    </lineage>
</organism>
<dbReference type="Proteomes" id="UP000603506">
    <property type="component" value="Unassembled WGS sequence"/>
</dbReference>
<dbReference type="InterPro" id="IPR008979">
    <property type="entry name" value="Galactose-bd-like_sf"/>
</dbReference>